<accession>A0AAV9XYC9</accession>
<reference evidence="1 2" key="1">
    <citation type="submission" date="2023-10" db="EMBL/GenBank/DDBJ databases">
        <title>Comparative genomics analysis reveals potential genetic determinants of host preference in Cryptosporidium xiaoi.</title>
        <authorList>
            <person name="Xiao L."/>
            <person name="Li J."/>
        </authorList>
    </citation>
    <scope>NUCLEOTIDE SEQUENCE [LARGE SCALE GENOMIC DNA]</scope>
    <source>
        <strain evidence="1 2">52996</strain>
    </source>
</reference>
<dbReference type="EMBL" id="JAWDEY010000015">
    <property type="protein sequence ID" value="KAK6589114.1"/>
    <property type="molecule type" value="Genomic_DNA"/>
</dbReference>
<dbReference type="AlphaFoldDB" id="A0AAV9XYC9"/>
<name>A0AAV9XYC9_9CRYT</name>
<keyword evidence="2" id="KW-1185">Reference proteome</keyword>
<gene>
    <name evidence="1" type="ORF">RS030_233529</name>
</gene>
<sequence>MNISNSDFGEDCNGELSNIALRYARKQVNEEGLNDDGNCNSVYQCDKNREEVQDSGVIMEAIDYCENKRSRLNSKRKRTENSDSNDKNKDINCGDNICDVSGKNNSINSCSNTKLIGIIGQYLLSRVPLPTTRSDLQKKFTKSESNSSSKKINLDEILSNINDIFKSALGLGIFGLNKNIGTTSNPKYYIVQLNNSKSYLDSIYKYGYINYKHIGELSPYQNEAENFVSPKLCNNFVSFLSFLFGFFSITSYINGNKNENNSESGSDICNEETDQKVEKLNDDGIEISNGKSLIYFEFYVLITVYWN</sequence>
<protein>
    <submittedName>
        <fullName evidence="1">Uncharacterized protein</fullName>
    </submittedName>
</protein>
<organism evidence="1 2">
    <name type="scientific">Cryptosporidium xiaoi</name>
    <dbReference type="NCBI Taxonomy" id="659607"/>
    <lineage>
        <taxon>Eukaryota</taxon>
        <taxon>Sar</taxon>
        <taxon>Alveolata</taxon>
        <taxon>Apicomplexa</taxon>
        <taxon>Conoidasida</taxon>
        <taxon>Coccidia</taxon>
        <taxon>Eucoccidiorida</taxon>
        <taxon>Eimeriorina</taxon>
        <taxon>Cryptosporidiidae</taxon>
        <taxon>Cryptosporidium</taxon>
    </lineage>
</organism>
<dbReference type="Proteomes" id="UP001311799">
    <property type="component" value="Unassembled WGS sequence"/>
</dbReference>
<evidence type="ECO:0000313" key="1">
    <source>
        <dbReference type="EMBL" id="KAK6589114.1"/>
    </source>
</evidence>
<evidence type="ECO:0000313" key="2">
    <source>
        <dbReference type="Proteomes" id="UP001311799"/>
    </source>
</evidence>
<proteinExistence type="predicted"/>
<comment type="caution">
    <text evidence="1">The sequence shown here is derived from an EMBL/GenBank/DDBJ whole genome shotgun (WGS) entry which is preliminary data.</text>
</comment>